<keyword evidence="3" id="KW-1185">Reference proteome</keyword>
<evidence type="ECO:0008006" key="4">
    <source>
        <dbReference type="Google" id="ProtNLM"/>
    </source>
</evidence>
<dbReference type="Gene3D" id="3.30.40.10">
    <property type="entry name" value="Zinc/RING finger domain, C3HC4 (zinc finger)"/>
    <property type="match status" value="1"/>
</dbReference>
<dbReference type="eggNOG" id="KOG1550">
    <property type="taxonomic scope" value="Eukaryota"/>
</dbReference>
<name>K0RTJ7_THAOC</name>
<dbReference type="Proteomes" id="UP000266841">
    <property type="component" value="Unassembled WGS sequence"/>
</dbReference>
<dbReference type="EMBL" id="AGNL01033483">
    <property type="protein sequence ID" value="EJK55669.1"/>
    <property type="molecule type" value="Genomic_DNA"/>
</dbReference>
<evidence type="ECO:0000313" key="2">
    <source>
        <dbReference type="EMBL" id="EJK55669.1"/>
    </source>
</evidence>
<accession>K0RTJ7</accession>
<evidence type="ECO:0000256" key="1">
    <source>
        <dbReference type="SAM" id="MobiDB-lite"/>
    </source>
</evidence>
<feature type="region of interest" description="Disordered" evidence="1">
    <location>
        <begin position="76"/>
        <end position="102"/>
    </location>
</feature>
<dbReference type="SUPFAM" id="SSF81901">
    <property type="entry name" value="HCP-like"/>
    <property type="match status" value="1"/>
</dbReference>
<dbReference type="OrthoDB" id="272077at2759"/>
<dbReference type="PANTHER" id="PTHR43628:SF1">
    <property type="entry name" value="CHITIN SYNTHASE REGULATORY FACTOR 2-RELATED"/>
    <property type="match status" value="1"/>
</dbReference>
<dbReference type="InterPro" id="IPR052945">
    <property type="entry name" value="Mitotic_Regulator"/>
</dbReference>
<dbReference type="InterPro" id="IPR006597">
    <property type="entry name" value="Sel1-like"/>
</dbReference>
<evidence type="ECO:0000313" key="3">
    <source>
        <dbReference type="Proteomes" id="UP000266841"/>
    </source>
</evidence>
<sequence length="518" mass="56483">HLGPEAGQADEDGAARHHPPLGLVAHDVELPGVQLLVDRGRAGRGRRRLPGGLRQGMLDLALECLWTWTVEETEDGRRADATAGRNRQGRADDGGTGENEAAGATTFGRVASARCPSSPKQSVPHTLCRPGPSRMLICGACERELPEGSYGAGQRARRQSIRRCDECRRCGECVAAGNQLVLMKKGRTRSEEDDCPICQLPLPLDGRQSKFKVCCMTRVCDGCILAALKRGMNDCPFCRAPRPKASQIVSMVEKRVDAGDPVAMWHLGKQYADGSYGVTKDVTRAIELYERAAVLGTKHAFCSLGCLYHVGTDVEKDPAKTIQHWEAAAIKGDTLARCNLGNIEDKAGHYDIALQHYMIAAKMGHQDSLDNIKKMFVNGHASKADYAEALRGHHSAAEEMRSPDREEALAFIVSPDLPVRVVGVPDDEVRPPPRIDVVVAAPQVAEVQHRPLDFLAVREIVPLSLGAPNMPRVHLALLDDDLAEEAPVRPAARGHVRASFLRLLEMGVILRCARLRPR</sequence>
<dbReference type="Pfam" id="PF08238">
    <property type="entry name" value="Sel1"/>
    <property type="match status" value="2"/>
</dbReference>
<dbReference type="SMART" id="SM00671">
    <property type="entry name" value="SEL1"/>
    <property type="match status" value="3"/>
</dbReference>
<dbReference type="InterPro" id="IPR011990">
    <property type="entry name" value="TPR-like_helical_dom_sf"/>
</dbReference>
<feature type="non-terminal residue" evidence="2">
    <location>
        <position position="1"/>
    </location>
</feature>
<dbReference type="PANTHER" id="PTHR43628">
    <property type="entry name" value="ACTIVATOR OF C KINASE PROTEIN 1-RELATED"/>
    <property type="match status" value="1"/>
</dbReference>
<protein>
    <recommendedName>
        <fullName evidence="4">RING-type domain-containing protein</fullName>
    </recommendedName>
</protein>
<proteinExistence type="predicted"/>
<organism evidence="2 3">
    <name type="scientific">Thalassiosira oceanica</name>
    <name type="common">Marine diatom</name>
    <dbReference type="NCBI Taxonomy" id="159749"/>
    <lineage>
        <taxon>Eukaryota</taxon>
        <taxon>Sar</taxon>
        <taxon>Stramenopiles</taxon>
        <taxon>Ochrophyta</taxon>
        <taxon>Bacillariophyta</taxon>
        <taxon>Coscinodiscophyceae</taxon>
        <taxon>Thalassiosirophycidae</taxon>
        <taxon>Thalassiosirales</taxon>
        <taxon>Thalassiosiraceae</taxon>
        <taxon>Thalassiosira</taxon>
    </lineage>
</organism>
<dbReference type="Gene3D" id="1.25.40.10">
    <property type="entry name" value="Tetratricopeptide repeat domain"/>
    <property type="match status" value="1"/>
</dbReference>
<gene>
    <name evidence="2" type="ORF">THAOC_24573</name>
</gene>
<dbReference type="SUPFAM" id="SSF57850">
    <property type="entry name" value="RING/U-box"/>
    <property type="match status" value="1"/>
</dbReference>
<dbReference type="InterPro" id="IPR013083">
    <property type="entry name" value="Znf_RING/FYVE/PHD"/>
</dbReference>
<reference evidence="2 3" key="1">
    <citation type="journal article" date="2012" name="Genome Biol.">
        <title>Genome and low-iron response of an oceanic diatom adapted to chronic iron limitation.</title>
        <authorList>
            <person name="Lommer M."/>
            <person name="Specht M."/>
            <person name="Roy A.S."/>
            <person name="Kraemer L."/>
            <person name="Andreson R."/>
            <person name="Gutowska M.A."/>
            <person name="Wolf J."/>
            <person name="Bergner S.V."/>
            <person name="Schilhabel M.B."/>
            <person name="Klostermeier U.C."/>
            <person name="Beiko R.G."/>
            <person name="Rosenstiel P."/>
            <person name="Hippler M."/>
            <person name="Laroche J."/>
        </authorList>
    </citation>
    <scope>NUCLEOTIDE SEQUENCE [LARGE SCALE GENOMIC DNA]</scope>
    <source>
        <strain evidence="2 3">CCMP1005</strain>
    </source>
</reference>
<dbReference type="AlphaFoldDB" id="K0RTJ7"/>
<comment type="caution">
    <text evidence="2">The sequence shown here is derived from an EMBL/GenBank/DDBJ whole genome shotgun (WGS) entry which is preliminary data.</text>
</comment>